<keyword evidence="4" id="KW-1133">Transmembrane helix</keyword>
<dbReference type="InterPro" id="IPR045621">
    <property type="entry name" value="BPD_transp_1_N"/>
</dbReference>
<name>A0A382B266_9ZZZZ</name>
<dbReference type="GO" id="GO:0005886">
    <property type="term" value="C:plasma membrane"/>
    <property type="evidence" value="ECO:0007669"/>
    <property type="project" value="UniProtKB-SubCell"/>
</dbReference>
<comment type="subcellular location">
    <subcellularLocation>
        <location evidence="1">Cell membrane</location>
        <topology evidence="1">Multi-pass membrane protein</topology>
    </subcellularLocation>
</comment>
<evidence type="ECO:0000256" key="2">
    <source>
        <dbReference type="ARBA" id="ARBA00022448"/>
    </source>
</evidence>
<feature type="domain" description="ABC transporter type 1 GsiC-like N-terminal" evidence="5">
    <location>
        <begin position="1"/>
        <end position="52"/>
    </location>
</feature>
<feature type="non-terminal residue" evidence="6">
    <location>
        <position position="57"/>
    </location>
</feature>
<evidence type="ECO:0000256" key="4">
    <source>
        <dbReference type="SAM" id="Phobius"/>
    </source>
</evidence>
<dbReference type="EMBL" id="UINC01027862">
    <property type="protein sequence ID" value="SVB07838.1"/>
    <property type="molecule type" value="Genomic_DNA"/>
</dbReference>
<protein>
    <recommendedName>
        <fullName evidence="5">ABC transporter type 1 GsiC-like N-terminal domain-containing protein</fullName>
    </recommendedName>
</protein>
<keyword evidence="3" id="KW-1003">Cell membrane</keyword>
<organism evidence="6">
    <name type="scientific">marine metagenome</name>
    <dbReference type="NCBI Taxonomy" id="408172"/>
    <lineage>
        <taxon>unclassified sequences</taxon>
        <taxon>metagenomes</taxon>
        <taxon>ecological metagenomes</taxon>
    </lineage>
</organism>
<evidence type="ECO:0000256" key="3">
    <source>
        <dbReference type="ARBA" id="ARBA00022475"/>
    </source>
</evidence>
<evidence type="ECO:0000256" key="1">
    <source>
        <dbReference type="ARBA" id="ARBA00004651"/>
    </source>
</evidence>
<accession>A0A382B266</accession>
<keyword evidence="4" id="KW-0472">Membrane</keyword>
<keyword evidence="4" id="KW-0812">Transmembrane</keyword>
<dbReference type="AlphaFoldDB" id="A0A382B266"/>
<reference evidence="6" key="1">
    <citation type="submission" date="2018-05" db="EMBL/GenBank/DDBJ databases">
        <authorList>
            <person name="Lanie J.A."/>
            <person name="Ng W.-L."/>
            <person name="Kazmierczak K.M."/>
            <person name="Andrzejewski T.M."/>
            <person name="Davidsen T.M."/>
            <person name="Wayne K.J."/>
            <person name="Tettelin H."/>
            <person name="Glass J.I."/>
            <person name="Rusch D."/>
            <person name="Podicherti R."/>
            <person name="Tsui H.-C.T."/>
            <person name="Winkler M.E."/>
        </authorList>
    </citation>
    <scope>NUCLEOTIDE SEQUENCE</scope>
</reference>
<evidence type="ECO:0000313" key="6">
    <source>
        <dbReference type="EMBL" id="SVB07838.1"/>
    </source>
</evidence>
<dbReference type="Pfam" id="PF19300">
    <property type="entry name" value="BPD_transp_1_N"/>
    <property type="match status" value="1"/>
</dbReference>
<gene>
    <name evidence="6" type="ORF">METZ01_LOCUS160692</name>
</gene>
<evidence type="ECO:0000259" key="5">
    <source>
        <dbReference type="Pfam" id="PF19300"/>
    </source>
</evidence>
<sequence>MGKYIARRTLLVIPVLFIVSVITFSIMQLAPGDPAAIVLGGDYIMYATVEEIEEVRK</sequence>
<keyword evidence="2" id="KW-0813">Transport</keyword>
<feature type="transmembrane region" description="Helical" evidence="4">
    <location>
        <begin position="9"/>
        <end position="30"/>
    </location>
</feature>
<proteinExistence type="predicted"/>